<dbReference type="AlphaFoldDB" id="A0A369MIY5"/>
<organism evidence="3 4">
    <name type="scientific">Eggerthella lenta</name>
    <name type="common">Eubacterium lentum</name>
    <dbReference type="NCBI Taxonomy" id="84112"/>
    <lineage>
        <taxon>Bacteria</taxon>
        <taxon>Bacillati</taxon>
        <taxon>Actinomycetota</taxon>
        <taxon>Coriobacteriia</taxon>
        <taxon>Eggerthellales</taxon>
        <taxon>Eggerthellaceae</taxon>
        <taxon>Eggerthella</taxon>
    </lineage>
</organism>
<dbReference type="Pfam" id="PF12392">
    <property type="entry name" value="DUF3656"/>
    <property type="match status" value="1"/>
</dbReference>
<dbReference type="Pfam" id="PF01136">
    <property type="entry name" value="Peptidase_U32"/>
    <property type="match status" value="2"/>
</dbReference>
<dbReference type="PANTHER" id="PTHR30217:SF10">
    <property type="entry name" value="23S RRNA 5-HYDROXYCYTIDINE C2501 SYNTHASE"/>
    <property type="match status" value="1"/>
</dbReference>
<gene>
    <name evidence="3" type="ORF">C1875_07675</name>
</gene>
<sequence>MSHAIELLAPAGNAAALRAAVRGGADAVYLGLDSFNARRGADNFTLETLADACAYAHLRGVRVYVTFNTAVLPSEVARALETVRQAYRAGADAFIVQDIGIASEISRALPEARLHISTQMNTHNAAGIEAAAKLGAQRVTLARELSVLEIAHLAEVADGYGMEVESFAHGALCVCYSGQCFMSSLIGGRSANRGLCAQACRLPYTLHNVALRKNLPAPGEHLLSPQDLCAIDLLPELVEAGVTSFKIEGRMKSPEYVFAVTQTYRAVLDRTLAERAAGSGKDVRAAEDEHRTLAEAFSRGFTTAYLENQRGNDIMSYGRPNNRGVFVGRVTSAKNGVATVAAERPLAPGDVLEFWTNKGHFAYTLDKVSLDKQGNVRMAPDRPVGKGDRVFRVRSAEAAFEDDVFEPRVAVTGRVVLRIGQPLRVEFSLAPSAAARHPERSEAQPSEVEGSREATAHIPPIGAAEGVAIEPARTKPVTVDDVRAHVDRLGQTPFLLESLEVELDEGVGIGFSQLHRVRAAALDDLAQQLLAPTRNRALPRVRERTALAPARPRGVRIAAWATNPACARAAKRAGADIIYVPALNYKRGEAVVAGQRSATAEQAGYPKQAVVALPTVEHDQVPGTREAAIDFDPWRYVKPGKPVLVENLAGLVRAAELGCEVEVGPHIPITNPLSLAAAAELGARRVWLSPELTLSQIADIAEDAPVELGLTIIGAQELMVTEHCLLMSQGPCDENCAECPRRKSPHFLRDRKDYEFPVVTDALGRSHLFNGVQLDVAQTLPDLIHAGITSFLVDTTLMNVEETTKAVQRAVRARNVAHADGNAIAKTPGTTSGHLFRGVS</sequence>
<dbReference type="Proteomes" id="UP000253970">
    <property type="component" value="Unassembled WGS sequence"/>
</dbReference>
<reference evidence="3 4" key="1">
    <citation type="journal article" date="2018" name="Elife">
        <title>Discovery and characterization of a prevalent human gut bacterial enzyme sufficient for the inactivation of a family of plant toxins.</title>
        <authorList>
            <person name="Koppel N."/>
            <person name="Bisanz J.E."/>
            <person name="Pandelia M.E."/>
            <person name="Turnbaugh P.J."/>
            <person name="Balskus E.P."/>
        </authorList>
    </citation>
    <scope>NUCLEOTIDE SEQUENCE [LARGE SCALE GENOMIC DNA]</scope>
    <source>
        <strain evidence="3 4">W1 BHI 6</strain>
    </source>
</reference>
<proteinExistence type="predicted"/>
<comment type="caution">
    <text evidence="3">The sequence shown here is derived from an EMBL/GenBank/DDBJ whole genome shotgun (WGS) entry which is preliminary data.</text>
</comment>
<evidence type="ECO:0000313" key="3">
    <source>
        <dbReference type="EMBL" id="RDB70632.1"/>
    </source>
</evidence>
<evidence type="ECO:0000313" key="4">
    <source>
        <dbReference type="Proteomes" id="UP000253970"/>
    </source>
</evidence>
<dbReference type="PANTHER" id="PTHR30217">
    <property type="entry name" value="PEPTIDASE U32 FAMILY"/>
    <property type="match status" value="1"/>
</dbReference>
<feature type="domain" description="Peptidase U32 collagenase" evidence="2">
    <location>
        <begin position="396"/>
        <end position="529"/>
    </location>
</feature>
<dbReference type="RefSeq" id="WP_114533770.1">
    <property type="nucleotide sequence ID" value="NZ_JADNER010000017.1"/>
</dbReference>
<name>A0A369MIY5_EGGLN</name>
<dbReference type="InterPro" id="IPR051454">
    <property type="entry name" value="RNA/ubiquinone_mod_enzymes"/>
</dbReference>
<evidence type="ECO:0000259" key="2">
    <source>
        <dbReference type="Pfam" id="PF12392"/>
    </source>
</evidence>
<dbReference type="PROSITE" id="PS01276">
    <property type="entry name" value="PEPTIDASE_U32"/>
    <property type="match status" value="1"/>
</dbReference>
<protein>
    <submittedName>
        <fullName evidence="3">Peptidase U32</fullName>
    </submittedName>
</protein>
<evidence type="ECO:0000256" key="1">
    <source>
        <dbReference type="SAM" id="MobiDB-lite"/>
    </source>
</evidence>
<dbReference type="SUPFAM" id="SSF51569">
    <property type="entry name" value="Aldolase"/>
    <property type="match status" value="1"/>
</dbReference>
<accession>A0A369MIY5</accession>
<feature type="region of interest" description="Disordered" evidence="1">
    <location>
        <begin position="431"/>
        <end position="453"/>
    </location>
</feature>
<dbReference type="EMBL" id="PPTU01000009">
    <property type="protein sequence ID" value="RDB70632.1"/>
    <property type="molecule type" value="Genomic_DNA"/>
</dbReference>
<dbReference type="InterPro" id="IPR020988">
    <property type="entry name" value="Pept_U32_collagenase"/>
</dbReference>
<dbReference type="InterPro" id="IPR001539">
    <property type="entry name" value="Peptidase_U32"/>
</dbReference>